<gene>
    <name evidence="11" type="ORF">LshimejAT787_0208780</name>
</gene>
<comment type="caution">
    <text evidence="11">The sequence shown here is derived from an EMBL/GenBank/DDBJ whole genome shotgun (WGS) entry which is preliminary data.</text>
</comment>
<dbReference type="SUPFAM" id="SSF49344">
    <property type="entry name" value="CBD9-like"/>
    <property type="match status" value="1"/>
</dbReference>
<feature type="chain" id="PRO_5040514414" evidence="8">
    <location>
        <begin position="25"/>
        <end position="449"/>
    </location>
</feature>
<evidence type="ECO:0000256" key="1">
    <source>
        <dbReference type="ARBA" id="ARBA00004370"/>
    </source>
</evidence>
<proteinExistence type="predicted"/>
<feature type="transmembrane region" description="Helical" evidence="7">
    <location>
        <begin position="265"/>
        <end position="282"/>
    </location>
</feature>
<protein>
    <submittedName>
        <fullName evidence="11">Eukaryotic cytochrome b561</fullName>
    </submittedName>
</protein>
<keyword evidence="5 7" id="KW-1133">Transmembrane helix</keyword>
<reference evidence="11" key="1">
    <citation type="submission" date="2022-07" db="EMBL/GenBank/DDBJ databases">
        <title>The genome of Lyophyllum shimeji provides insight into the initial evolution of ectomycorrhizal fungal genome.</title>
        <authorList>
            <person name="Kobayashi Y."/>
            <person name="Shibata T."/>
            <person name="Hirakawa H."/>
            <person name="Shigenobu S."/>
            <person name="Nishiyama T."/>
            <person name="Yamada A."/>
            <person name="Hasebe M."/>
            <person name="Kawaguchi M."/>
        </authorList>
    </citation>
    <scope>NUCLEOTIDE SEQUENCE</scope>
    <source>
        <strain evidence="11">AT787</strain>
    </source>
</reference>
<keyword evidence="6 7" id="KW-0472">Membrane</keyword>
<dbReference type="Gene3D" id="1.20.120.1770">
    <property type="match status" value="1"/>
</dbReference>
<dbReference type="Gene3D" id="2.60.40.1210">
    <property type="entry name" value="Cellobiose dehydrogenase, cytochrome domain"/>
    <property type="match status" value="1"/>
</dbReference>
<feature type="transmembrane region" description="Helical" evidence="7">
    <location>
        <begin position="294"/>
        <end position="313"/>
    </location>
</feature>
<dbReference type="CDD" id="cd09630">
    <property type="entry name" value="CDH_like_cytochrome"/>
    <property type="match status" value="1"/>
</dbReference>
<evidence type="ECO:0000256" key="2">
    <source>
        <dbReference type="ARBA" id="ARBA00022448"/>
    </source>
</evidence>
<dbReference type="CDD" id="cd08760">
    <property type="entry name" value="Cyt_b561_FRRS1_like"/>
    <property type="match status" value="1"/>
</dbReference>
<evidence type="ECO:0000256" key="3">
    <source>
        <dbReference type="ARBA" id="ARBA00022692"/>
    </source>
</evidence>
<feature type="domain" description="DOMON" evidence="9">
    <location>
        <begin position="31"/>
        <end position="151"/>
    </location>
</feature>
<evidence type="ECO:0000256" key="5">
    <source>
        <dbReference type="ARBA" id="ARBA00022989"/>
    </source>
</evidence>
<comment type="subcellular location">
    <subcellularLocation>
        <location evidence="1">Membrane</location>
    </subcellularLocation>
</comment>
<name>A0A9P3PH23_LYOSH</name>
<keyword evidence="2" id="KW-0813">Transport</keyword>
<dbReference type="PANTHER" id="PTHR47797:SF3">
    <property type="entry name" value="CYTOCHROME B561 DOMAIN-CONTAINING PROTEIN"/>
    <property type="match status" value="1"/>
</dbReference>
<evidence type="ECO:0000256" key="4">
    <source>
        <dbReference type="ARBA" id="ARBA00022982"/>
    </source>
</evidence>
<evidence type="ECO:0000313" key="12">
    <source>
        <dbReference type="Proteomes" id="UP001063166"/>
    </source>
</evidence>
<dbReference type="Pfam" id="PF16010">
    <property type="entry name" value="CDH-cyt"/>
    <property type="match status" value="1"/>
</dbReference>
<evidence type="ECO:0000256" key="7">
    <source>
        <dbReference type="SAM" id="Phobius"/>
    </source>
</evidence>
<evidence type="ECO:0000256" key="6">
    <source>
        <dbReference type="ARBA" id="ARBA00023136"/>
    </source>
</evidence>
<keyword evidence="3 7" id="KW-0812">Transmembrane</keyword>
<dbReference type="InterPro" id="IPR006593">
    <property type="entry name" value="Cyt_b561/ferric_Rdtase_TM"/>
</dbReference>
<dbReference type="SMART" id="SM00665">
    <property type="entry name" value="B561"/>
    <property type="match status" value="1"/>
</dbReference>
<feature type="transmembrane region" description="Helical" evidence="7">
    <location>
        <begin position="333"/>
        <end position="354"/>
    </location>
</feature>
<feature type="transmembrane region" description="Helical" evidence="7">
    <location>
        <begin position="374"/>
        <end position="392"/>
    </location>
</feature>
<evidence type="ECO:0000256" key="8">
    <source>
        <dbReference type="SAM" id="SignalP"/>
    </source>
</evidence>
<dbReference type="InterPro" id="IPR015920">
    <property type="entry name" value="Cellobiose_DH-like_cyt"/>
</dbReference>
<dbReference type="InterPro" id="IPR005018">
    <property type="entry name" value="DOMON_domain"/>
</dbReference>
<dbReference type="OrthoDB" id="19261at2759"/>
<dbReference type="PROSITE" id="PS50939">
    <property type="entry name" value="CYTOCHROME_B561"/>
    <property type="match status" value="1"/>
</dbReference>
<dbReference type="PROSITE" id="PS50836">
    <property type="entry name" value="DOMON"/>
    <property type="match status" value="1"/>
</dbReference>
<evidence type="ECO:0000259" key="10">
    <source>
        <dbReference type="PROSITE" id="PS50939"/>
    </source>
</evidence>
<dbReference type="GO" id="GO:0016020">
    <property type="term" value="C:membrane"/>
    <property type="evidence" value="ECO:0007669"/>
    <property type="project" value="UniProtKB-SubCell"/>
</dbReference>
<dbReference type="EMBL" id="BRPK01000002">
    <property type="protein sequence ID" value="GLB35313.1"/>
    <property type="molecule type" value="Genomic_DNA"/>
</dbReference>
<accession>A0A9P3PH23</accession>
<dbReference type="PANTHER" id="PTHR47797">
    <property type="entry name" value="DEHYDROGENASE, PUTATIVE (AFU_ORTHOLOGUE AFUA_8G05805)-RELATED"/>
    <property type="match status" value="1"/>
</dbReference>
<dbReference type="Pfam" id="PF03188">
    <property type="entry name" value="Cytochrom_B561"/>
    <property type="match status" value="1"/>
</dbReference>
<feature type="domain" description="Cytochrome b561" evidence="10">
    <location>
        <begin position="183"/>
        <end position="395"/>
    </location>
</feature>
<dbReference type="AlphaFoldDB" id="A0A9P3PH23"/>
<keyword evidence="8" id="KW-0732">Signal</keyword>
<dbReference type="SMART" id="SM00664">
    <property type="entry name" value="DoH"/>
    <property type="match status" value="1"/>
</dbReference>
<feature type="signal peptide" evidence="8">
    <location>
        <begin position="1"/>
        <end position="24"/>
    </location>
</feature>
<sequence length="449" mass="49992">MLRSLCLLGLAGTAWLKMLPPVRALQGDGKCGLYLCVNATVHEDMVTYEMTGLEEPLGWLALGWGTRMEGSQMIIMWPNDDGSTTLSHRRAFGHTEPLPSEYPPRHAKIAKPRVSTLWHPKAVGTLAFTIPVNKTVLSWSNPTERLIWAYSKVRPDKPPYSELTQHYSAGFLRLDLGGTMPEFVPTVQPAPHEEVTVPELSAMDGTIVTDPHEPFQRHERIIIAHGVLASFGFLVLLPAGSLVARWGRTLTPKWFSIHQTINMSIAAPLITIGWILGPIAVMDHQATHLFDAHQITGVFLLILYYLQVSLGRYIHRRRANAPPNAPKHPASNVLHVALGLFVITLAFVQTRSGMEEWKIATGRSHISHWCHDLWNIWVVVMPVAYLAGTFLLRRQFYQERYGINPGSSNYLALSPSPGNTDVVFEASDDVLPKEVESNVPLLSPHSRGS</sequence>
<dbReference type="Proteomes" id="UP001063166">
    <property type="component" value="Unassembled WGS sequence"/>
</dbReference>
<evidence type="ECO:0000313" key="11">
    <source>
        <dbReference type="EMBL" id="GLB35313.1"/>
    </source>
</evidence>
<feature type="transmembrane region" description="Helical" evidence="7">
    <location>
        <begin position="222"/>
        <end position="244"/>
    </location>
</feature>
<keyword evidence="12" id="KW-1185">Reference proteome</keyword>
<keyword evidence="4" id="KW-0249">Electron transport</keyword>
<evidence type="ECO:0000259" key="9">
    <source>
        <dbReference type="PROSITE" id="PS50836"/>
    </source>
</evidence>
<organism evidence="11 12">
    <name type="scientific">Lyophyllum shimeji</name>
    <name type="common">Hon-shimeji</name>
    <name type="synonym">Tricholoma shimeji</name>
    <dbReference type="NCBI Taxonomy" id="47721"/>
    <lineage>
        <taxon>Eukaryota</taxon>
        <taxon>Fungi</taxon>
        <taxon>Dikarya</taxon>
        <taxon>Basidiomycota</taxon>
        <taxon>Agaricomycotina</taxon>
        <taxon>Agaricomycetes</taxon>
        <taxon>Agaricomycetidae</taxon>
        <taxon>Agaricales</taxon>
        <taxon>Tricholomatineae</taxon>
        <taxon>Lyophyllaceae</taxon>
        <taxon>Lyophyllum</taxon>
    </lineage>
</organism>